<keyword evidence="2" id="KW-1185">Reference proteome</keyword>
<sequence length="408" mass="43886">MDENNKLVSKKYLQPFILITSLFFMWGFARAILDVLNKHFQESLSITITHSTLIQTTTYLGYFLMALPAGIFITRYGYRRGVVMGLLLFGLGSLMFIPGEHLMSFNLFLAALFIIGCGLVVLETAANPYVTELGSPVTAASRLNLAQSFNGLGCILAPVIVGSFLFSDTSGSVALPYTVMGVIVLCVAAVFCRIKLPEIKQPEGNGDDAQVGVRAIIRGLWSKRRFRLGLLALFCYEVAEISINSLFINYVTADGWLTKPEASTVLSFGALGLFMAARVAGSWVMSRVAAERVLMACAVMTVAGSLAVVLDLGFLSKAGLFAIYAFEAIMFPTIFAITIGCVETGRYTKIASSLLMMTPLGGAVGTSLMGAMADATSMSTAFVVPMAGYLFVMGYAMMVAGKKLDKQN</sequence>
<protein>
    <submittedName>
        <fullName evidence="1">Sugar MFS transporter</fullName>
    </submittedName>
</protein>
<proteinExistence type="predicted"/>
<comment type="caution">
    <text evidence="1">The sequence shown here is derived from an EMBL/GenBank/DDBJ whole genome shotgun (WGS) entry which is preliminary data.</text>
</comment>
<dbReference type="Proteomes" id="UP000305401">
    <property type="component" value="Unassembled WGS sequence"/>
</dbReference>
<gene>
    <name evidence="1" type="ORF">E5990_08620</name>
</gene>
<organism evidence="1 2">
    <name type="scientific">Muribaculum caecicola</name>
    <dbReference type="NCBI Taxonomy" id="3038144"/>
    <lineage>
        <taxon>Bacteria</taxon>
        <taxon>Pseudomonadati</taxon>
        <taxon>Bacteroidota</taxon>
        <taxon>Bacteroidia</taxon>
        <taxon>Bacteroidales</taxon>
        <taxon>Muribaculaceae</taxon>
        <taxon>Muribaculum</taxon>
    </lineage>
</organism>
<evidence type="ECO:0000313" key="2">
    <source>
        <dbReference type="Proteomes" id="UP000305401"/>
    </source>
</evidence>
<name>A0AC61S4I0_9BACT</name>
<evidence type="ECO:0000313" key="1">
    <source>
        <dbReference type="EMBL" id="THG45836.1"/>
    </source>
</evidence>
<reference evidence="1" key="1">
    <citation type="submission" date="2019-04" db="EMBL/GenBank/DDBJ databases">
        <title>Microbes associate with the intestines of laboratory mice.</title>
        <authorList>
            <person name="Navarre W."/>
            <person name="Wong E."/>
            <person name="Huang K.C."/>
            <person name="Tropini C."/>
            <person name="Ng K."/>
            <person name="Yu B."/>
        </authorList>
    </citation>
    <scope>NUCLEOTIDE SEQUENCE</scope>
    <source>
        <strain evidence="1">NM86_A22</strain>
    </source>
</reference>
<accession>A0AC61S4I0</accession>
<dbReference type="EMBL" id="SSTG01000119">
    <property type="protein sequence ID" value="THG45836.1"/>
    <property type="molecule type" value="Genomic_DNA"/>
</dbReference>